<evidence type="ECO:0000256" key="4">
    <source>
        <dbReference type="ARBA" id="ARBA00022723"/>
    </source>
</evidence>
<dbReference type="Gene3D" id="1.25.40.10">
    <property type="entry name" value="Tetratricopeptide repeat domain"/>
    <property type="match status" value="1"/>
</dbReference>
<evidence type="ECO:0000259" key="8">
    <source>
        <dbReference type="PROSITE" id="PS50280"/>
    </source>
</evidence>
<dbReference type="SUPFAM" id="SSF48452">
    <property type="entry name" value="TPR-like"/>
    <property type="match status" value="1"/>
</dbReference>
<keyword evidence="2" id="KW-0808">Transferase</keyword>
<feature type="domain" description="MYND-type" evidence="9">
    <location>
        <begin position="227"/>
        <end position="266"/>
    </location>
</feature>
<dbReference type="PANTHER" id="PTHR46165">
    <property type="entry name" value="SET AND MYND DOMAIN-CONTAINING PROTEIN 4"/>
    <property type="match status" value="1"/>
</dbReference>
<keyword evidence="6" id="KW-0862">Zinc</keyword>
<evidence type="ECO:0000259" key="9">
    <source>
        <dbReference type="PROSITE" id="PS50865"/>
    </source>
</evidence>
<dbReference type="Proteomes" id="UP001162156">
    <property type="component" value="Unassembled WGS sequence"/>
</dbReference>
<evidence type="ECO:0000256" key="7">
    <source>
        <dbReference type="PROSITE-ProRule" id="PRU00134"/>
    </source>
</evidence>
<dbReference type="InterPro" id="IPR052097">
    <property type="entry name" value="SET-MYND_domain_protein"/>
</dbReference>
<dbReference type="SUPFAM" id="SSF82199">
    <property type="entry name" value="SET domain"/>
    <property type="match status" value="1"/>
</dbReference>
<evidence type="ECO:0000313" key="10">
    <source>
        <dbReference type="EMBL" id="KAJ8946919.1"/>
    </source>
</evidence>
<evidence type="ECO:0008006" key="12">
    <source>
        <dbReference type="Google" id="ProtNLM"/>
    </source>
</evidence>
<dbReference type="InterPro" id="IPR001214">
    <property type="entry name" value="SET_dom"/>
</dbReference>
<evidence type="ECO:0000256" key="1">
    <source>
        <dbReference type="ARBA" id="ARBA00022603"/>
    </source>
</evidence>
<dbReference type="Pfam" id="PF01753">
    <property type="entry name" value="zf-MYND"/>
    <property type="match status" value="1"/>
</dbReference>
<keyword evidence="3" id="KW-0949">S-adenosyl-L-methionine</keyword>
<dbReference type="GO" id="GO:0008170">
    <property type="term" value="F:N-methyltransferase activity"/>
    <property type="evidence" value="ECO:0007669"/>
    <property type="project" value="UniProtKB-ARBA"/>
</dbReference>
<dbReference type="PANTHER" id="PTHR46165:SF6">
    <property type="entry name" value="SET AND MYND DOMAIN-CONTAINING PROTEIN 4-LIKE PROTEIN"/>
    <property type="match status" value="1"/>
</dbReference>
<evidence type="ECO:0000256" key="2">
    <source>
        <dbReference type="ARBA" id="ARBA00022679"/>
    </source>
</evidence>
<dbReference type="InterPro" id="IPR011990">
    <property type="entry name" value="TPR-like_helical_dom_sf"/>
</dbReference>
<gene>
    <name evidence="10" type="ORF">NQ314_008718</name>
</gene>
<dbReference type="GO" id="GO:0008270">
    <property type="term" value="F:zinc ion binding"/>
    <property type="evidence" value="ECO:0007669"/>
    <property type="project" value="UniProtKB-KW"/>
</dbReference>
<sequence length="435" mass="50380">MSYTSQAAILKDIKAMLCEPGLLINTSHTVQRIDVNCIDYVYKLLTKSREFQKLMSQSKPVKSNDTSVKYRMSGNEMYRNKIYLKALKYYTRSINFAENKSSYLGLAYANRSAVLFEKKYYKECLEDIERALENKYPDHLKQKLLKRQQEAEHLKKTQKPLHYHHITPRIINKNALIDAASDALEIQINEKFGRHIVATKDIKIGDVIAVEKPFAHLLFPKNRWLHCHECLNLCYNMIPCGECTTALYCSKECRTKAFTSYHRFECDFVEYFHKHPLLFMKMVVVGLQNSDINSNAADNLYCSNRFKEIKALTTNEDKKKDESLLLAAAMASIGFYCLKSNQNFSLEFDLENNESLIKELLYKCALNENCNGFFVAKYHEHRSKSEHIGEAVYSFISLFNHSCVPNCDTYFYGSHVVVRARANIKKGDQCMISYG</sequence>
<dbReference type="PROSITE" id="PS50865">
    <property type="entry name" value="ZF_MYND_2"/>
    <property type="match status" value="1"/>
</dbReference>
<dbReference type="Gene3D" id="1.10.220.160">
    <property type="match status" value="1"/>
</dbReference>
<evidence type="ECO:0000313" key="11">
    <source>
        <dbReference type="Proteomes" id="UP001162156"/>
    </source>
</evidence>
<dbReference type="EMBL" id="JANEYF010002409">
    <property type="protein sequence ID" value="KAJ8946919.1"/>
    <property type="molecule type" value="Genomic_DNA"/>
</dbReference>
<dbReference type="GO" id="GO:0042826">
    <property type="term" value="F:histone deacetylase binding"/>
    <property type="evidence" value="ECO:0007669"/>
    <property type="project" value="TreeGrafter"/>
</dbReference>
<dbReference type="PROSITE" id="PS50280">
    <property type="entry name" value="SET"/>
    <property type="match status" value="1"/>
</dbReference>
<name>A0AAV8Y7K5_9CUCU</name>
<dbReference type="GO" id="GO:0008757">
    <property type="term" value="F:S-adenosylmethionine-dependent methyltransferase activity"/>
    <property type="evidence" value="ECO:0007669"/>
    <property type="project" value="UniProtKB-ARBA"/>
</dbReference>
<dbReference type="InterPro" id="IPR046341">
    <property type="entry name" value="SET_dom_sf"/>
</dbReference>
<keyword evidence="4" id="KW-0479">Metal-binding</keyword>
<evidence type="ECO:0000256" key="5">
    <source>
        <dbReference type="ARBA" id="ARBA00022771"/>
    </source>
</evidence>
<comment type="caution">
    <text evidence="10">The sequence shown here is derived from an EMBL/GenBank/DDBJ whole genome shotgun (WGS) entry which is preliminary data.</text>
</comment>
<dbReference type="GO" id="GO:0005634">
    <property type="term" value="C:nucleus"/>
    <property type="evidence" value="ECO:0007669"/>
    <property type="project" value="TreeGrafter"/>
</dbReference>
<proteinExistence type="predicted"/>
<keyword evidence="11" id="KW-1185">Reference proteome</keyword>
<dbReference type="Gene3D" id="2.170.270.10">
    <property type="entry name" value="SET domain"/>
    <property type="match status" value="1"/>
</dbReference>
<feature type="domain" description="SET" evidence="8">
    <location>
        <begin position="182"/>
        <end position="435"/>
    </location>
</feature>
<accession>A0AAV8Y7K5</accession>
<dbReference type="GO" id="GO:0008276">
    <property type="term" value="F:protein methyltransferase activity"/>
    <property type="evidence" value="ECO:0007669"/>
    <property type="project" value="UniProtKB-ARBA"/>
</dbReference>
<dbReference type="GO" id="GO:0032259">
    <property type="term" value="P:methylation"/>
    <property type="evidence" value="ECO:0007669"/>
    <property type="project" value="UniProtKB-KW"/>
</dbReference>
<evidence type="ECO:0000256" key="6">
    <source>
        <dbReference type="ARBA" id="ARBA00022833"/>
    </source>
</evidence>
<reference evidence="10" key="1">
    <citation type="journal article" date="2023" name="Insect Mol. Biol.">
        <title>Genome sequencing provides insights into the evolution of gene families encoding plant cell wall-degrading enzymes in longhorned beetles.</title>
        <authorList>
            <person name="Shin N.R."/>
            <person name="Okamura Y."/>
            <person name="Kirsch R."/>
            <person name="Pauchet Y."/>
        </authorList>
    </citation>
    <scope>NUCLEOTIDE SEQUENCE</scope>
    <source>
        <strain evidence="10">RBIC_L_NR</strain>
    </source>
</reference>
<dbReference type="GO" id="GO:0005737">
    <property type="term" value="C:cytoplasm"/>
    <property type="evidence" value="ECO:0007669"/>
    <property type="project" value="TreeGrafter"/>
</dbReference>
<dbReference type="InterPro" id="IPR002893">
    <property type="entry name" value="Znf_MYND"/>
</dbReference>
<organism evidence="10 11">
    <name type="scientific">Rhamnusium bicolor</name>
    <dbReference type="NCBI Taxonomy" id="1586634"/>
    <lineage>
        <taxon>Eukaryota</taxon>
        <taxon>Metazoa</taxon>
        <taxon>Ecdysozoa</taxon>
        <taxon>Arthropoda</taxon>
        <taxon>Hexapoda</taxon>
        <taxon>Insecta</taxon>
        <taxon>Pterygota</taxon>
        <taxon>Neoptera</taxon>
        <taxon>Endopterygota</taxon>
        <taxon>Coleoptera</taxon>
        <taxon>Polyphaga</taxon>
        <taxon>Cucujiformia</taxon>
        <taxon>Chrysomeloidea</taxon>
        <taxon>Cerambycidae</taxon>
        <taxon>Lepturinae</taxon>
        <taxon>Rhagiini</taxon>
        <taxon>Rhamnusium</taxon>
    </lineage>
</organism>
<keyword evidence="5 7" id="KW-0863">Zinc-finger</keyword>
<evidence type="ECO:0000256" key="3">
    <source>
        <dbReference type="ARBA" id="ARBA00022691"/>
    </source>
</evidence>
<protein>
    <recommendedName>
        <fullName evidence="12">SET and MYND domain-containing protein 4</fullName>
    </recommendedName>
</protein>
<dbReference type="Pfam" id="PF00856">
    <property type="entry name" value="SET"/>
    <property type="match status" value="1"/>
</dbReference>
<keyword evidence="1" id="KW-0489">Methyltransferase</keyword>
<dbReference type="Gene3D" id="6.10.140.2220">
    <property type="match status" value="1"/>
</dbReference>
<dbReference type="AlphaFoldDB" id="A0AAV8Y7K5"/>